<evidence type="ECO:0000313" key="2">
    <source>
        <dbReference type="EMBL" id="RMA78983.1"/>
    </source>
</evidence>
<proteinExistence type="predicted"/>
<feature type="chain" id="PRO_5018002557" description="Lipoprotein" evidence="1">
    <location>
        <begin position="22"/>
        <end position="218"/>
    </location>
</feature>
<comment type="caution">
    <text evidence="2">The sequence shown here is derived from an EMBL/GenBank/DDBJ whole genome shotgun (WGS) entry which is preliminary data.</text>
</comment>
<gene>
    <name evidence="2" type="ORF">JN00_0027</name>
</gene>
<keyword evidence="1" id="KW-0732">Signal</keyword>
<organism evidence="2 3">
    <name type="scientific">Metamycoplasma subdolum</name>
    <dbReference type="NCBI Taxonomy" id="92407"/>
    <lineage>
        <taxon>Bacteria</taxon>
        <taxon>Bacillati</taxon>
        <taxon>Mycoplasmatota</taxon>
        <taxon>Mycoplasmoidales</taxon>
        <taxon>Metamycoplasmataceae</taxon>
        <taxon>Metamycoplasma</taxon>
    </lineage>
</organism>
<evidence type="ECO:0008006" key="4">
    <source>
        <dbReference type="Google" id="ProtNLM"/>
    </source>
</evidence>
<dbReference type="PROSITE" id="PS51257">
    <property type="entry name" value="PROKAR_LIPOPROTEIN"/>
    <property type="match status" value="1"/>
</dbReference>
<feature type="signal peptide" evidence="1">
    <location>
        <begin position="1"/>
        <end position="21"/>
    </location>
</feature>
<dbReference type="OrthoDB" id="401299at2"/>
<dbReference type="RefSeq" id="WP_121940528.1">
    <property type="nucleotide sequence ID" value="NZ_CP137846.1"/>
</dbReference>
<reference evidence="2 3" key="1">
    <citation type="submission" date="2018-10" db="EMBL/GenBank/DDBJ databases">
        <title>Genomic Encyclopedia of Archaeal and Bacterial Type Strains, Phase II (KMG-II): from individual species to whole genera.</title>
        <authorList>
            <person name="Goeker M."/>
        </authorList>
    </citation>
    <scope>NUCLEOTIDE SEQUENCE [LARGE SCALE GENOMIC DNA]</scope>
    <source>
        <strain evidence="2 3">ATCC 29870</strain>
    </source>
</reference>
<evidence type="ECO:0000256" key="1">
    <source>
        <dbReference type="SAM" id="SignalP"/>
    </source>
</evidence>
<protein>
    <recommendedName>
        <fullName evidence="4">Lipoprotein</fullName>
    </recommendedName>
</protein>
<dbReference type="EMBL" id="REFI01000005">
    <property type="protein sequence ID" value="RMA78983.1"/>
    <property type="molecule type" value="Genomic_DNA"/>
</dbReference>
<name>A0A3M0A1Y1_9BACT</name>
<accession>A0A3M0A1Y1</accession>
<dbReference type="Proteomes" id="UP000267246">
    <property type="component" value="Unassembled WGS sequence"/>
</dbReference>
<sequence length="218" mass="25076">MKKYSLLILSSFILSTPIALISCQNPSRTYWTNLKFDEIFTNATYDEEGTGEELEVGGKKAKGSFNNNYGASKEEILEMFKDFKFELTAEGKKMTALEMYEHLRDAVSEYVLPQGKYYGMGDRKTFEQVFGTNPIITNLLICSFPNFNKSKFPENKFEFRYSIYKPKDKENLLVISSQFFYSDKNHIDSQIVDVTMKHDTGVGIGPIFFYTISGFKEV</sequence>
<dbReference type="AlphaFoldDB" id="A0A3M0A1Y1"/>
<evidence type="ECO:0000313" key="3">
    <source>
        <dbReference type="Proteomes" id="UP000267246"/>
    </source>
</evidence>
<keyword evidence="3" id="KW-1185">Reference proteome</keyword>